<sequence>MKLILARFYWPAEAIVDPLNFPPVFQSEAGPVSVSIIDIPLTHKSIDELLTPPFHLEKWFHGQGLYLDTLCGVIIDNYYPPDHPDSSKIRRVFSLLAEELDVVPVINKIDLADASQWDHFVEQMSVLHEFNQLLGEALSTHKLIEFHTRYKMQFLAHSQPAYRQLGPLVANIKHEPSLYEFAHQYRQRFMRLLRYPATVQNHTNVVMHLQGYFRKKVDDEARQQLTALIHQYRLGEASLGGVKATLRTLQSAAPHKWLAQQRYLYPWFIDYDL</sequence>
<protein>
    <submittedName>
        <fullName evidence="2">Uncharacterized conserved protein YbgA, DUF1722 family</fullName>
    </submittedName>
</protein>
<accession>A0A1H9H350</accession>
<gene>
    <name evidence="2" type="ORF">SAMN05216522_10458</name>
</gene>
<dbReference type="EMBL" id="FOGC01000004">
    <property type="protein sequence ID" value="SEQ56771.1"/>
    <property type="molecule type" value="Genomic_DNA"/>
</dbReference>
<dbReference type="Pfam" id="PF08349">
    <property type="entry name" value="DUF1722"/>
    <property type="match status" value="1"/>
</dbReference>
<dbReference type="AlphaFoldDB" id="A0A1H9H350"/>
<keyword evidence="3" id="KW-1185">Reference proteome</keyword>
<dbReference type="STRING" id="988801.SAMN05216522_10458"/>
<feature type="domain" description="DUF1722" evidence="1">
    <location>
        <begin position="151"/>
        <end position="267"/>
    </location>
</feature>
<dbReference type="PANTHER" id="PTHR30087">
    <property type="entry name" value="INNER MEMBRANE PROTEIN"/>
    <property type="match status" value="1"/>
</dbReference>
<reference evidence="3" key="1">
    <citation type="submission" date="2016-10" db="EMBL/GenBank/DDBJ databases">
        <authorList>
            <person name="Varghese N."/>
            <person name="Submissions S."/>
        </authorList>
    </citation>
    <scope>NUCLEOTIDE SEQUENCE [LARGE SCALE GENOMIC DNA]</scope>
    <source>
        <strain evidence="3">8N4</strain>
    </source>
</reference>
<dbReference type="RefSeq" id="WP_092674400.1">
    <property type="nucleotide sequence ID" value="NZ_FOGC01000004.1"/>
</dbReference>
<evidence type="ECO:0000259" key="1">
    <source>
        <dbReference type="Pfam" id="PF08349"/>
    </source>
</evidence>
<dbReference type="InterPro" id="IPR013560">
    <property type="entry name" value="DUF1722"/>
</dbReference>
<evidence type="ECO:0000313" key="3">
    <source>
        <dbReference type="Proteomes" id="UP000242515"/>
    </source>
</evidence>
<dbReference type="Proteomes" id="UP000242515">
    <property type="component" value="Unassembled WGS sequence"/>
</dbReference>
<evidence type="ECO:0000313" key="2">
    <source>
        <dbReference type="EMBL" id="SEQ56771.1"/>
    </source>
</evidence>
<name>A0A1H9H350_9GAMM</name>
<organism evidence="2 3">
    <name type="scientific">Rosenbergiella nectarea</name>
    <dbReference type="NCBI Taxonomy" id="988801"/>
    <lineage>
        <taxon>Bacteria</taxon>
        <taxon>Pseudomonadati</taxon>
        <taxon>Pseudomonadota</taxon>
        <taxon>Gammaproteobacteria</taxon>
        <taxon>Enterobacterales</taxon>
        <taxon>Erwiniaceae</taxon>
        <taxon>Rosenbergiella</taxon>
    </lineage>
</organism>
<proteinExistence type="predicted"/>
<dbReference type="OrthoDB" id="495783at2"/>
<dbReference type="PANTHER" id="PTHR30087:SF0">
    <property type="entry name" value="INNER MEMBRANE PROTEIN"/>
    <property type="match status" value="1"/>
</dbReference>